<protein>
    <submittedName>
        <fullName evidence="1">Uncharacterized protein</fullName>
    </submittedName>
</protein>
<organism evidence="1 2">
    <name type="scientific">Cuscuta epithymum</name>
    <dbReference type="NCBI Taxonomy" id="186058"/>
    <lineage>
        <taxon>Eukaryota</taxon>
        <taxon>Viridiplantae</taxon>
        <taxon>Streptophyta</taxon>
        <taxon>Embryophyta</taxon>
        <taxon>Tracheophyta</taxon>
        <taxon>Spermatophyta</taxon>
        <taxon>Magnoliopsida</taxon>
        <taxon>eudicotyledons</taxon>
        <taxon>Gunneridae</taxon>
        <taxon>Pentapetalae</taxon>
        <taxon>asterids</taxon>
        <taxon>lamiids</taxon>
        <taxon>Solanales</taxon>
        <taxon>Convolvulaceae</taxon>
        <taxon>Cuscuteae</taxon>
        <taxon>Cuscuta</taxon>
        <taxon>Cuscuta subgen. Cuscuta</taxon>
    </lineage>
</organism>
<dbReference type="AlphaFoldDB" id="A0AAV0CPE3"/>
<dbReference type="Proteomes" id="UP001152523">
    <property type="component" value="Unassembled WGS sequence"/>
</dbReference>
<gene>
    <name evidence="1" type="ORF">CEPIT_LOCUS7108</name>
</gene>
<evidence type="ECO:0000313" key="1">
    <source>
        <dbReference type="EMBL" id="CAH9079958.1"/>
    </source>
</evidence>
<accession>A0AAV0CPE3</accession>
<keyword evidence="2" id="KW-1185">Reference proteome</keyword>
<sequence>MRPKKIIYMMILDIIIMVAVGACK</sequence>
<comment type="caution">
    <text evidence="1">The sequence shown here is derived from an EMBL/GenBank/DDBJ whole genome shotgun (WGS) entry which is preliminary data.</text>
</comment>
<proteinExistence type="predicted"/>
<reference evidence="1" key="1">
    <citation type="submission" date="2022-07" db="EMBL/GenBank/DDBJ databases">
        <authorList>
            <person name="Macas J."/>
            <person name="Novak P."/>
            <person name="Neumann P."/>
        </authorList>
    </citation>
    <scope>NUCLEOTIDE SEQUENCE</scope>
</reference>
<name>A0AAV0CPE3_9ASTE</name>
<dbReference type="EMBL" id="CAMAPF010000034">
    <property type="protein sequence ID" value="CAH9079958.1"/>
    <property type="molecule type" value="Genomic_DNA"/>
</dbReference>
<evidence type="ECO:0000313" key="2">
    <source>
        <dbReference type="Proteomes" id="UP001152523"/>
    </source>
</evidence>